<dbReference type="Pfam" id="PF01569">
    <property type="entry name" value="PAP2"/>
    <property type="match status" value="1"/>
</dbReference>
<dbReference type="PANTHER" id="PTHR14969:SF13">
    <property type="entry name" value="AT30094P"/>
    <property type="match status" value="1"/>
</dbReference>
<dbReference type="Gene3D" id="1.20.144.10">
    <property type="entry name" value="Phosphatidic acid phosphatase type 2/haloperoxidase"/>
    <property type="match status" value="1"/>
</dbReference>
<organism evidence="3 4">
    <name type="scientific">Candidatus Sungbacteria bacterium RIFCSPHIGHO2_01_FULL_50_25</name>
    <dbReference type="NCBI Taxonomy" id="1802265"/>
    <lineage>
        <taxon>Bacteria</taxon>
        <taxon>Candidatus Sungiibacteriota</taxon>
    </lineage>
</organism>
<feature type="transmembrane region" description="Helical" evidence="1">
    <location>
        <begin position="132"/>
        <end position="150"/>
    </location>
</feature>
<name>A0A1G2K9W9_9BACT</name>
<keyword evidence="1" id="KW-0812">Transmembrane</keyword>
<keyword evidence="1" id="KW-0472">Membrane</keyword>
<dbReference type="Proteomes" id="UP000178574">
    <property type="component" value="Unassembled WGS sequence"/>
</dbReference>
<dbReference type="SUPFAM" id="SSF48317">
    <property type="entry name" value="Acid phosphatase/Vanadium-dependent haloperoxidase"/>
    <property type="match status" value="1"/>
</dbReference>
<evidence type="ECO:0000313" key="3">
    <source>
        <dbReference type="EMBL" id="OGZ96217.1"/>
    </source>
</evidence>
<reference evidence="3 4" key="1">
    <citation type="journal article" date="2016" name="Nat. Commun.">
        <title>Thousands of microbial genomes shed light on interconnected biogeochemical processes in an aquifer system.</title>
        <authorList>
            <person name="Anantharaman K."/>
            <person name="Brown C.T."/>
            <person name="Hug L.A."/>
            <person name="Sharon I."/>
            <person name="Castelle C.J."/>
            <person name="Probst A.J."/>
            <person name="Thomas B.C."/>
            <person name="Singh A."/>
            <person name="Wilkins M.J."/>
            <person name="Karaoz U."/>
            <person name="Brodie E.L."/>
            <person name="Williams K.H."/>
            <person name="Hubbard S.S."/>
            <person name="Banfield J.F."/>
        </authorList>
    </citation>
    <scope>NUCLEOTIDE SEQUENCE [LARGE SCALE GENOMIC DNA]</scope>
</reference>
<feature type="domain" description="Phosphatidic acid phosphatase type 2/haloperoxidase" evidence="2">
    <location>
        <begin position="62"/>
        <end position="171"/>
    </location>
</feature>
<comment type="caution">
    <text evidence="3">The sequence shown here is derived from an EMBL/GenBank/DDBJ whole genome shotgun (WGS) entry which is preliminary data.</text>
</comment>
<evidence type="ECO:0000259" key="2">
    <source>
        <dbReference type="SMART" id="SM00014"/>
    </source>
</evidence>
<dbReference type="SMART" id="SM00014">
    <property type="entry name" value="acidPPc"/>
    <property type="match status" value="1"/>
</dbReference>
<dbReference type="EMBL" id="MHQD01000017">
    <property type="protein sequence ID" value="OGZ96217.1"/>
    <property type="molecule type" value="Genomic_DNA"/>
</dbReference>
<dbReference type="InterPro" id="IPR000326">
    <property type="entry name" value="PAP2/HPO"/>
</dbReference>
<dbReference type="PANTHER" id="PTHR14969">
    <property type="entry name" value="SPHINGOSINE-1-PHOSPHATE PHOSPHOHYDROLASE"/>
    <property type="match status" value="1"/>
</dbReference>
<gene>
    <name evidence="3" type="ORF">A2847_03095</name>
</gene>
<sequence length="183" mass="20123">MSDLSIFYFFNNFAFRSHALDALILFFAVFLGYWIVAGVVACAAATILPRYSRFRRKNIEIAIVSLASALIARFGVTELIRFFYSRPRPFEALADANQLLFREGGGSFPSGHAAFSFALAAVVTFHYPRVGMLFFASAILISFTRIAAGVHWPSDILGGAAIGIVSGFAVLYFSKRFVSHSVI</sequence>
<feature type="transmembrane region" description="Helical" evidence="1">
    <location>
        <begin position="61"/>
        <end position="84"/>
    </location>
</feature>
<protein>
    <recommendedName>
        <fullName evidence="2">Phosphatidic acid phosphatase type 2/haloperoxidase domain-containing protein</fullName>
    </recommendedName>
</protein>
<evidence type="ECO:0000313" key="4">
    <source>
        <dbReference type="Proteomes" id="UP000178574"/>
    </source>
</evidence>
<dbReference type="AlphaFoldDB" id="A0A1G2K9W9"/>
<keyword evidence="1" id="KW-1133">Transmembrane helix</keyword>
<feature type="transmembrane region" description="Helical" evidence="1">
    <location>
        <begin position="104"/>
        <end position="125"/>
    </location>
</feature>
<dbReference type="InterPro" id="IPR036938">
    <property type="entry name" value="PAP2/HPO_sf"/>
</dbReference>
<evidence type="ECO:0000256" key="1">
    <source>
        <dbReference type="SAM" id="Phobius"/>
    </source>
</evidence>
<feature type="transmembrane region" description="Helical" evidence="1">
    <location>
        <begin position="156"/>
        <end position="174"/>
    </location>
</feature>
<feature type="transmembrane region" description="Helical" evidence="1">
    <location>
        <begin position="22"/>
        <end position="49"/>
    </location>
</feature>
<accession>A0A1G2K9W9</accession>
<proteinExistence type="predicted"/>